<dbReference type="Pfam" id="PF17656">
    <property type="entry name" value="ChapFlgA_N"/>
    <property type="match status" value="1"/>
</dbReference>
<keyword evidence="10" id="KW-1185">Reference proteome</keyword>
<gene>
    <name evidence="9" type="ORF">CXB77_13545</name>
</gene>
<keyword evidence="9" id="KW-0282">Flagellum</keyword>
<organism evidence="9 10">
    <name type="scientific">Chromatium okenii</name>
    <dbReference type="NCBI Taxonomy" id="61644"/>
    <lineage>
        <taxon>Bacteria</taxon>
        <taxon>Pseudomonadati</taxon>
        <taxon>Pseudomonadota</taxon>
        <taxon>Gammaproteobacteria</taxon>
        <taxon>Chromatiales</taxon>
        <taxon>Chromatiaceae</taxon>
        <taxon>Chromatium</taxon>
    </lineage>
</organism>
<dbReference type="InterPro" id="IPR039246">
    <property type="entry name" value="Flagellar_FlgA"/>
</dbReference>
<evidence type="ECO:0000313" key="9">
    <source>
        <dbReference type="EMBL" id="PQJ95271.1"/>
    </source>
</evidence>
<keyword evidence="5 7" id="KW-0574">Periplasm</keyword>
<keyword evidence="9" id="KW-0966">Cell projection</keyword>
<dbReference type="Pfam" id="PF13144">
    <property type="entry name" value="ChapFlgA"/>
    <property type="match status" value="1"/>
</dbReference>
<sequence>MHLAAIAPRTPIIGPMLCGMVLMSMMLISHDVNAQVVDSEPLERIVEVVRTLVQTTLGAAEPATTQIEIAQLDSRLRLPRCAQIPSAELAPGTRSIDNGTISVRCSAPVAWSILVPVRVEREQEVVVVTRMLARQHIIQPDDVQIKTVSSRTLSNGYFDTLDAVIGLQTKRALNPGEVLNTTMVTAAKLIKRGQQVTLFSSRPGLTVQMKGEALEDGVLGQRIRIRNRTSKQIVEGYVESSGTVRLGL</sequence>
<dbReference type="PANTHER" id="PTHR36307">
    <property type="entry name" value="FLAGELLA BASAL BODY P-RING FORMATION PROTEIN FLGA"/>
    <property type="match status" value="1"/>
</dbReference>
<comment type="similarity">
    <text evidence="2 7">Belongs to the FlgA family.</text>
</comment>
<evidence type="ECO:0000256" key="5">
    <source>
        <dbReference type="ARBA" id="ARBA00022764"/>
    </source>
</evidence>
<evidence type="ECO:0000259" key="8">
    <source>
        <dbReference type="SMART" id="SM00858"/>
    </source>
</evidence>
<dbReference type="GO" id="GO:0044780">
    <property type="term" value="P:bacterial-type flagellum assembly"/>
    <property type="evidence" value="ECO:0007669"/>
    <property type="project" value="InterPro"/>
</dbReference>
<dbReference type="CDD" id="cd11614">
    <property type="entry name" value="SAF_CpaB_FlgA_like"/>
    <property type="match status" value="1"/>
</dbReference>
<evidence type="ECO:0000256" key="7">
    <source>
        <dbReference type="RuleBase" id="RU362063"/>
    </source>
</evidence>
<dbReference type="PANTHER" id="PTHR36307:SF1">
    <property type="entry name" value="FLAGELLA BASAL BODY P-RING FORMATION PROTEIN FLGA"/>
    <property type="match status" value="1"/>
</dbReference>
<dbReference type="AlphaFoldDB" id="A0A2S7XPG0"/>
<comment type="subcellular location">
    <subcellularLocation>
        <location evidence="1 7">Periplasm</location>
    </subcellularLocation>
</comment>
<dbReference type="Gene3D" id="2.30.30.760">
    <property type="match status" value="1"/>
</dbReference>
<evidence type="ECO:0000256" key="4">
    <source>
        <dbReference type="ARBA" id="ARBA00022729"/>
    </source>
</evidence>
<protein>
    <recommendedName>
        <fullName evidence="3 7">Flagella basal body P-ring formation protein FlgA</fullName>
    </recommendedName>
</protein>
<keyword evidence="9" id="KW-0969">Cilium</keyword>
<dbReference type="Gene3D" id="3.90.1210.10">
    <property type="entry name" value="Antifreeze-like/N-acetylneuraminic acid synthase C-terminal domain"/>
    <property type="match status" value="1"/>
</dbReference>
<evidence type="ECO:0000256" key="3">
    <source>
        <dbReference type="ARBA" id="ARBA00014754"/>
    </source>
</evidence>
<dbReference type="Proteomes" id="UP000239936">
    <property type="component" value="Unassembled WGS sequence"/>
</dbReference>
<keyword evidence="7" id="KW-1005">Bacterial flagellum biogenesis</keyword>
<dbReference type="InterPro" id="IPR017585">
    <property type="entry name" value="SAF_FlgA"/>
</dbReference>
<evidence type="ECO:0000256" key="1">
    <source>
        <dbReference type="ARBA" id="ARBA00004418"/>
    </source>
</evidence>
<dbReference type="SMART" id="SM00858">
    <property type="entry name" value="SAF"/>
    <property type="match status" value="1"/>
</dbReference>
<evidence type="ECO:0000313" key="10">
    <source>
        <dbReference type="Proteomes" id="UP000239936"/>
    </source>
</evidence>
<dbReference type="OrthoDB" id="1669037at2"/>
<reference evidence="9 10" key="1">
    <citation type="submission" date="2018-01" db="EMBL/GenBank/DDBJ databases">
        <title>The complete genome sequence of Chromatium okenii LaCa, a purple sulfur bacterium with a turbulent life.</title>
        <authorList>
            <person name="Luedin S.M."/>
            <person name="Liechti N."/>
            <person name="Storelli N."/>
            <person name="Danza F."/>
            <person name="Wittwer M."/>
            <person name="Pothier J.F."/>
            <person name="Tonolla M.A."/>
        </authorList>
    </citation>
    <scope>NUCLEOTIDE SEQUENCE [LARGE SCALE GENOMIC DNA]</scope>
    <source>
        <strain evidence="9 10">LaCa</strain>
    </source>
</reference>
<evidence type="ECO:0000256" key="2">
    <source>
        <dbReference type="ARBA" id="ARBA00010474"/>
    </source>
</evidence>
<feature type="domain" description="SAF" evidence="8">
    <location>
        <begin position="123"/>
        <end position="185"/>
    </location>
</feature>
<name>A0A2S7XPG0_9GAMM</name>
<evidence type="ECO:0000256" key="6">
    <source>
        <dbReference type="ARBA" id="ARBA00025643"/>
    </source>
</evidence>
<accession>A0A2S7XPG0</accession>
<dbReference type="EMBL" id="PPGH01000037">
    <property type="protein sequence ID" value="PQJ95271.1"/>
    <property type="molecule type" value="Genomic_DNA"/>
</dbReference>
<dbReference type="GO" id="GO:0042597">
    <property type="term" value="C:periplasmic space"/>
    <property type="evidence" value="ECO:0007669"/>
    <property type="project" value="UniProtKB-SubCell"/>
</dbReference>
<comment type="function">
    <text evidence="6 7">Involved in the assembly process of the P-ring formation. It may associate with FlgF on the rod constituting a structure essential for the P-ring assembly or may act as a modulator protein for the P-ring assembly.</text>
</comment>
<comment type="caution">
    <text evidence="9">The sequence shown here is derived from an EMBL/GenBank/DDBJ whole genome shotgun (WGS) entry which is preliminary data.</text>
</comment>
<proteinExistence type="inferred from homology"/>
<dbReference type="InterPro" id="IPR013974">
    <property type="entry name" value="SAF"/>
</dbReference>
<dbReference type="NCBIfam" id="TIGR03170">
    <property type="entry name" value="flgA_cterm"/>
    <property type="match status" value="1"/>
</dbReference>
<keyword evidence="4" id="KW-0732">Signal</keyword>
<dbReference type="RefSeq" id="WP_105074319.1">
    <property type="nucleotide sequence ID" value="NZ_PPGH01000037.1"/>
</dbReference>
<dbReference type="InterPro" id="IPR041231">
    <property type="entry name" value="FlgA_N"/>
</dbReference>